<dbReference type="AlphaFoldDB" id="A0AAV9W6V8"/>
<dbReference type="Proteomes" id="UP001370758">
    <property type="component" value="Unassembled WGS sequence"/>
</dbReference>
<feature type="region of interest" description="Disordered" evidence="1">
    <location>
        <begin position="458"/>
        <end position="480"/>
    </location>
</feature>
<organism evidence="2 3">
    <name type="scientific">Arthrobotrys musiformis</name>
    <dbReference type="NCBI Taxonomy" id="47236"/>
    <lineage>
        <taxon>Eukaryota</taxon>
        <taxon>Fungi</taxon>
        <taxon>Dikarya</taxon>
        <taxon>Ascomycota</taxon>
        <taxon>Pezizomycotina</taxon>
        <taxon>Orbiliomycetes</taxon>
        <taxon>Orbiliales</taxon>
        <taxon>Orbiliaceae</taxon>
        <taxon>Arthrobotrys</taxon>
    </lineage>
</organism>
<evidence type="ECO:0000313" key="3">
    <source>
        <dbReference type="Proteomes" id="UP001370758"/>
    </source>
</evidence>
<sequence length="509" mass="56868">MAGFNDLPNELKLEIAQWLPKDAKKLFAHCSKTIYKLTFGLRFKGVILSDAGIKAFKDCGLYAGLRSTIKYVVPAVYWFNKVLLRERISDADYQSRRVCFRGPGDFGTVLNKTTLNLEGICDSIGSLPLFPNIRELVVIYSIPSSMEGNIFLALTEKLAGCKNLENLCLIVPQIKVVPGSYHVFHEALSQSAQDLLGPYLDQDAVWTRSMQMSTGMVLPNLKLVEIVHPSITSPLGDLDSPACKKAGFYYTVFAMAVTPKLTWLRVDTEAALETASKSSQTSSDNEGPLSRALRSKFSNITWLKTAQPIAPTNSDIDILAVRFPNLGDLEVRTMNGLGGLIPPHPYSGITGLRKLEFARLPWPTNMGRQVMQVKQLTDQVVRWKKAGMGCLKELCFKGRVRVEMEVEIHIWEPAEAWYKFFVDEKDGEQWVYWKLTGGHLLRKYRHFGIKFKLGDQGDDDSDDDDGGGNGGQDGYDGMLDDGVDFVLWGRRRLGDEDEDEDIDGDASDD</sequence>
<comment type="caution">
    <text evidence="2">The sequence shown here is derived from an EMBL/GenBank/DDBJ whole genome shotgun (WGS) entry which is preliminary data.</text>
</comment>
<evidence type="ECO:0000256" key="1">
    <source>
        <dbReference type="SAM" id="MobiDB-lite"/>
    </source>
</evidence>
<reference evidence="2 3" key="1">
    <citation type="submission" date="2023-08" db="EMBL/GenBank/DDBJ databases">
        <authorList>
            <person name="Palmer J.M."/>
        </authorList>
    </citation>
    <scope>NUCLEOTIDE SEQUENCE [LARGE SCALE GENOMIC DNA]</scope>
    <source>
        <strain evidence="2 3">TWF481</strain>
    </source>
</reference>
<gene>
    <name evidence="2" type="ORF">TWF481_008302</name>
</gene>
<evidence type="ECO:0000313" key="2">
    <source>
        <dbReference type="EMBL" id="KAK6503273.1"/>
    </source>
</evidence>
<dbReference type="EMBL" id="JAVHJL010000005">
    <property type="protein sequence ID" value="KAK6503273.1"/>
    <property type="molecule type" value="Genomic_DNA"/>
</dbReference>
<accession>A0AAV9W6V8</accession>
<name>A0AAV9W6V8_9PEZI</name>
<proteinExistence type="predicted"/>
<protein>
    <recommendedName>
        <fullName evidence="4">F-box domain-containing protein</fullName>
    </recommendedName>
</protein>
<keyword evidence="3" id="KW-1185">Reference proteome</keyword>
<evidence type="ECO:0008006" key="4">
    <source>
        <dbReference type="Google" id="ProtNLM"/>
    </source>
</evidence>